<dbReference type="PANTHER" id="PTHR30480">
    <property type="entry name" value="BETA-HEXOSAMINIDASE-RELATED"/>
    <property type="match status" value="1"/>
</dbReference>
<feature type="active site" description="Nucleophile" evidence="10">
    <location>
        <position position="245"/>
    </location>
</feature>
<feature type="binding site" evidence="10">
    <location>
        <position position="130"/>
    </location>
    <ligand>
        <name>substrate</name>
    </ligand>
</feature>
<dbReference type="OrthoDB" id="9786661at2"/>
<comment type="caution">
    <text evidence="12">The sequence shown here is derived from an EMBL/GenBank/DDBJ whole genome shotgun (WGS) entry which is preliminary data.</text>
</comment>
<keyword evidence="13" id="KW-1185">Reference proteome</keyword>
<evidence type="ECO:0000313" key="13">
    <source>
        <dbReference type="Proteomes" id="UP000256561"/>
    </source>
</evidence>
<feature type="binding site" evidence="10">
    <location>
        <position position="58"/>
    </location>
    <ligand>
        <name>substrate</name>
    </ligand>
</feature>
<evidence type="ECO:0000259" key="11">
    <source>
        <dbReference type="Pfam" id="PF00933"/>
    </source>
</evidence>
<name>A0A3D8MBW9_9ALTE</name>
<dbReference type="InterPro" id="IPR022956">
    <property type="entry name" value="Beta_hexosaminidase_bac"/>
</dbReference>
<reference evidence="13" key="1">
    <citation type="submission" date="2018-08" db="EMBL/GenBank/DDBJ databases">
        <authorList>
            <person name="Zhang J."/>
            <person name="Du Z.-J."/>
        </authorList>
    </citation>
    <scope>NUCLEOTIDE SEQUENCE [LARGE SCALE GENOMIC DNA]</scope>
    <source>
        <strain evidence="13">KCTC 52655</strain>
    </source>
</reference>
<keyword evidence="8 10" id="KW-0131">Cell cycle</keyword>
<keyword evidence="5 10" id="KW-0133">Cell shape</keyword>
<dbReference type="SUPFAM" id="SSF51445">
    <property type="entry name" value="(Trans)glycosidases"/>
    <property type="match status" value="1"/>
</dbReference>
<dbReference type="PANTHER" id="PTHR30480:SF13">
    <property type="entry name" value="BETA-HEXOSAMINIDASE"/>
    <property type="match status" value="1"/>
</dbReference>
<dbReference type="UniPathway" id="UPA00544"/>
<feature type="active site" description="Proton donor/acceptor" evidence="10">
    <location>
        <position position="173"/>
    </location>
</feature>
<feature type="domain" description="Glycoside hydrolase family 3 N-terminal" evidence="11">
    <location>
        <begin position="10"/>
        <end position="280"/>
    </location>
</feature>
<feature type="site" description="Important for catalytic activity" evidence="10">
    <location>
        <position position="171"/>
    </location>
</feature>
<evidence type="ECO:0000256" key="4">
    <source>
        <dbReference type="ARBA" id="ARBA00022801"/>
    </source>
</evidence>
<feature type="binding site" evidence="10">
    <location>
        <position position="66"/>
    </location>
    <ligand>
        <name>substrate</name>
    </ligand>
</feature>
<dbReference type="GO" id="GO:0004563">
    <property type="term" value="F:beta-N-acetylhexosaminidase activity"/>
    <property type="evidence" value="ECO:0007669"/>
    <property type="project" value="UniProtKB-UniRule"/>
</dbReference>
<dbReference type="HAMAP" id="MF_00364">
    <property type="entry name" value="NagZ"/>
    <property type="match status" value="1"/>
</dbReference>
<evidence type="ECO:0000256" key="8">
    <source>
        <dbReference type="ARBA" id="ARBA00023306"/>
    </source>
</evidence>
<dbReference type="GO" id="GO:0005975">
    <property type="term" value="P:carbohydrate metabolic process"/>
    <property type="evidence" value="ECO:0007669"/>
    <property type="project" value="InterPro"/>
</dbReference>
<dbReference type="GO" id="GO:0009252">
    <property type="term" value="P:peptidoglycan biosynthetic process"/>
    <property type="evidence" value="ECO:0007669"/>
    <property type="project" value="UniProtKB-KW"/>
</dbReference>
<comment type="subcellular location">
    <subcellularLocation>
        <location evidence="10">Cytoplasm</location>
    </subcellularLocation>
</comment>
<evidence type="ECO:0000256" key="10">
    <source>
        <dbReference type="HAMAP-Rule" id="MF_00364"/>
    </source>
</evidence>
<dbReference type="InterPro" id="IPR050226">
    <property type="entry name" value="NagZ_Beta-hexosaminidase"/>
</dbReference>
<evidence type="ECO:0000256" key="9">
    <source>
        <dbReference type="ARBA" id="ARBA00023316"/>
    </source>
</evidence>
<gene>
    <name evidence="10" type="primary">nagZ</name>
    <name evidence="12" type="ORF">DXV75_05525</name>
</gene>
<feature type="binding site" evidence="10">
    <location>
        <begin position="160"/>
        <end position="161"/>
    </location>
    <ligand>
        <name>substrate</name>
    </ligand>
</feature>
<keyword evidence="4 10" id="KW-0378">Hydrolase</keyword>
<keyword evidence="7 10" id="KW-0326">Glycosidase</keyword>
<comment type="pathway">
    <text evidence="10">Cell wall biogenesis; peptidoglycan recycling.</text>
</comment>
<dbReference type="InterPro" id="IPR001764">
    <property type="entry name" value="Glyco_hydro_3_N"/>
</dbReference>
<evidence type="ECO:0000256" key="6">
    <source>
        <dbReference type="ARBA" id="ARBA00022984"/>
    </source>
</evidence>
<dbReference type="InterPro" id="IPR017853">
    <property type="entry name" value="GH"/>
</dbReference>
<evidence type="ECO:0000256" key="7">
    <source>
        <dbReference type="ARBA" id="ARBA00023295"/>
    </source>
</evidence>
<dbReference type="AlphaFoldDB" id="A0A3D8MBW9"/>
<evidence type="ECO:0000256" key="1">
    <source>
        <dbReference type="ARBA" id="ARBA00001231"/>
    </source>
</evidence>
<dbReference type="NCBIfam" id="NF003740">
    <property type="entry name" value="PRK05337.1"/>
    <property type="match status" value="1"/>
</dbReference>
<evidence type="ECO:0000256" key="3">
    <source>
        <dbReference type="ARBA" id="ARBA00022618"/>
    </source>
</evidence>
<dbReference type="GO" id="GO:0051301">
    <property type="term" value="P:cell division"/>
    <property type="evidence" value="ECO:0007669"/>
    <property type="project" value="UniProtKB-KW"/>
</dbReference>
<dbReference type="GO" id="GO:0005737">
    <property type="term" value="C:cytoplasm"/>
    <property type="evidence" value="ECO:0007669"/>
    <property type="project" value="UniProtKB-SubCell"/>
</dbReference>
<keyword evidence="3 10" id="KW-0132">Cell division</keyword>
<comment type="catalytic activity">
    <reaction evidence="1 10">
        <text>Hydrolysis of terminal non-reducing N-acetyl-D-hexosamine residues in N-acetyl-beta-D-hexosaminides.</text>
        <dbReference type="EC" id="3.2.1.52"/>
    </reaction>
</comment>
<proteinExistence type="inferred from homology"/>
<keyword evidence="6 10" id="KW-0573">Peptidoglycan synthesis</keyword>
<evidence type="ECO:0000313" key="12">
    <source>
        <dbReference type="EMBL" id="RDV27489.1"/>
    </source>
</evidence>
<protein>
    <recommendedName>
        <fullName evidence="10">Beta-hexosaminidase</fullName>
        <ecNumber evidence="10">3.2.1.52</ecNumber>
    </recommendedName>
    <alternativeName>
        <fullName evidence="10">Beta-N-acetylhexosaminidase</fullName>
    </alternativeName>
    <alternativeName>
        <fullName evidence="10">N-acetyl-beta-glucosaminidase</fullName>
    </alternativeName>
</protein>
<accession>A0A3D8MBW9</accession>
<evidence type="ECO:0000256" key="5">
    <source>
        <dbReference type="ARBA" id="ARBA00022960"/>
    </source>
</evidence>
<dbReference type="GO" id="GO:0008360">
    <property type="term" value="P:regulation of cell shape"/>
    <property type="evidence" value="ECO:0007669"/>
    <property type="project" value="UniProtKB-KW"/>
</dbReference>
<dbReference type="InterPro" id="IPR036962">
    <property type="entry name" value="Glyco_hydro_3_N_sf"/>
</dbReference>
<evidence type="ECO:0000256" key="2">
    <source>
        <dbReference type="ARBA" id="ARBA00022490"/>
    </source>
</evidence>
<comment type="function">
    <text evidence="10">Plays a role in peptidoglycan recycling by cleaving the terminal beta-1,4-linked N-acetylglucosamine (GlcNAc) from peptide-linked peptidoglycan fragments, giving rise to free GlcNAc, anhydro-N-acetylmuramic acid and anhydro-N-acetylmuramic acid-linked peptides.</text>
</comment>
<dbReference type="EC" id="3.2.1.52" evidence="10"/>
<keyword evidence="2 10" id="KW-0963">Cytoplasm</keyword>
<organism evidence="12 13">
    <name type="scientific">Alteromonas aestuariivivens</name>
    <dbReference type="NCBI Taxonomy" id="1938339"/>
    <lineage>
        <taxon>Bacteria</taxon>
        <taxon>Pseudomonadati</taxon>
        <taxon>Pseudomonadota</taxon>
        <taxon>Gammaproteobacteria</taxon>
        <taxon>Alteromonadales</taxon>
        <taxon>Alteromonadaceae</taxon>
        <taxon>Alteromonas/Salinimonas group</taxon>
        <taxon>Alteromonas</taxon>
    </lineage>
</organism>
<sequence>MLDCQQQELLKEEKEMLEHPLTGGVILFARNYYDKAQLKALIADIRRAAKRPILIAVDHEGGRVQRFRDGFTRLPAMGAIQSLASEIKEAQVLARACGMIMAYELKSMDIDFSFAPVLDVNGVSQVIGDRGFAAEPEKVVTLASALIDGMRAGNMPSTGKHFPGHGSVAPDSHVALPVDDRTMEQIEHVDLVVFRRLIEQHLLDAVMPAHVIYSCLDANPAGFSPFWLQTQLRQRLGFDGVIFSDDLSMHGASVAGDYLSRAEMALEAGCDMILACNHTPGATQILDGLSQSRPANTRLPRLSGRPIPSHASKEYAQACVLLKSYEGQI</sequence>
<dbReference type="EMBL" id="QRHA01000003">
    <property type="protein sequence ID" value="RDV27489.1"/>
    <property type="molecule type" value="Genomic_DNA"/>
</dbReference>
<dbReference type="Proteomes" id="UP000256561">
    <property type="component" value="Unassembled WGS sequence"/>
</dbReference>
<dbReference type="Gene3D" id="3.20.20.300">
    <property type="entry name" value="Glycoside hydrolase, family 3, N-terminal domain"/>
    <property type="match status" value="1"/>
</dbReference>
<dbReference type="GO" id="GO:0009254">
    <property type="term" value="P:peptidoglycan turnover"/>
    <property type="evidence" value="ECO:0007669"/>
    <property type="project" value="UniProtKB-UniRule"/>
</dbReference>
<dbReference type="GO" id="GO:0071555">
    <property type="term" value="P:cell wall organization"/>
    <property type="evidence" value="ECO:0007669"/>
    <property type="project" value="UniProtKB-KW"/>
</dbReference>
<comment type="similarity">
    <text evidence="10">Belongs to the glycosyl hydrolase 3 family. NagZ subfamily.</text>
</comment>
<dbReference type="Pfam" id="PF00933">
    <property type="entry name" value="Glyco_hydro_3"/>
    <property type="match status" value="1"/>
</dbReference>
<keyword evidence="9 10" id="KW-0961">Cell wall biogenesis/degradation</keyword>